<feature type="domain" description="Mechanosensitive ion channel MscS" evidence="9">
    <location>
        <begin position="130"/>
        <end position="193"/>
    </location>
</feature>
<sequence>MSEPGNTIENVDEEVNLFLQKWSAIDWQEVTWSILLLFLEIILALIVFFVLRRIGRYVIEKIFARYIEEKHTVPNRLNTLHKLSKNIFNAVLYFFLVYTILELIGVPVGTLLASAGVLGLALSLGAQGFVSDIVNGFMILLEKQVDVGDVVQIKGLTGTVEDVNLKTTQVKDFDGTLHFIPNREITIVSNLSRADMRVLIQIPLYPAADLNLVREALDNVNQTAIPDYDEITIAPTEISFVPIDPGQLAVQVIMYTESGTQYAMRNTFYEKYVSALVNAGIRLPKPALLLSKE</sequence>
<dbReference type="EMBL" id="BJUY01000036">
    <property type="protein sequence ID" value="GEK92160.1"/>
    <property type="molecule type" value="Genomic_DNA"/>
</dbReference>
<evidence type="ECO:0000313" key="11">
    <source>
        <dbReference type="EMBL" id="GEK92160.1"/>
    </source>
</evidence>
<feature type="transmembrane region" description="Helical" evidence="8">
    <location>
        <begin position="30"/>
        <end position="51"/>
    </location>
</feature>
<dbReference type="PANTHER" id="PTHR30460">
    <property type="entry name" value="MODERATE CONDUCTANCE MECHANOSENSITIVE CHANNEL YBIO"/>
    <property type="match status" value="1"/>
</dbReference>
<evidence type="ECO:0000259" key="10">
    <source>
        <dbReference type="Pfam" id="PF21088"/>
    </source>
</evidence>
<accession>A0A511AVD6</accession>
<dbReference type="InterPro" id="IPR011014">
    <property type="entry name" value="MscS_channel_TM-2"/>
</dbReference>
<feature type="transmembrane region" description="Helical" evidence="8">
    <location>
        <begin position="86"/>
        <end position="105"/>
    </location>
</feature>
<proteinExistence type="inferred from homology"/>
<dbReference type="Gene3D" id="1.10.287.1260">
    <property type="match status" value="1"/>
</dbReference>
<evidence type="ECO:0000256" key="1">
    <source>
        <dbReference type="ARBA" id="ARBA00004651"/>
    </source>
</evidence>
<keyword evidence="6 8" id="KW-0472">Membrane</keyword>
<dbReference type="InterPro" id="IPR010920">
    <property type="entry name" value="LSM_dom_sf"/>
</dbReference>
<dbReference type="Pfam" id="PF00924">
    <property type="entry name" value="MS_channel_2nd"/>
    <property type="match status" value="1"/>
</dbReference>
<dbReference type="Proteomes" id="UP000321662">
    <property type="component" value="Unassembled WGS sequence"/>
</dbReference>
<dbReference type="RefSeq" id="WP_146924962.1">
    <property type="nucleotide sequence ID" value="NZ_BJUY01000036.1"/>
</dbReference>
<name>A0A511AVD6_9LACT</name>
<evidence type="ECO:0000256" key="6">
    <source>
        <dbReference type="ARBA" id="ARBA00023136"/>
    </source>
</evidence>
<reference evidence="11 12" key="1">
    <citation type="submission" date="2019-07" db="EMBL/GenBank/DDBJ databases">
        <title>Whole genome shotgun sequence of Alkalibacterium kapii NBRC 103247.</title>
        <authorList>
            <person name="Hosoyama A."/>
            <person name="Uohara A."/>
            <person name="Ohji S."/>
            <person name="Ichikawa N."/>
        </authorList>
    </citation>
    <scope>NUCLEOTIDE SEQUENCE [LARGE SCALE GENOMIC DNA]</scope>
    <source>
        <strain evidence="11 12">NBRC 103247</strain>
    </source>
</reference>
<dbReference type="InterPro" id="IPR049142">
    <property type="entry name" value="MS_channel_1st"/>
</dbReference>
<comment type="similarity">
    <text evidence="2">Belongs to the MscS (TC 1.A.23) family.</text>
</comment>
<dbReference type="InterPro" id="IPR045276">
    <property type="entry name" value="YbiO_bact"/>
</dbReference>
<dbReference type="SUPFAM" id="SSF50182">
    <property type="entry name" value="Sm-like ribonucleoproteins"/>
    <property type="match status" value="1"/>
</dbReference>
<dbReference type="FunFam" id="2.30.30.60:FF:000001">
    <property type="entry name" value="MscS Mechanosensitive ion channel"/>
    <property type="match status" value="1"/>
</dbReference>
<dbReference type="SUPFAM" id="SSF82861">
    <property type="entry name" value="Mechanosensitive channel protein MscS (YggB), transmembrane region"/>
    <property type="match status" value="1"/>
</dbReference>
<comment type="function">
    <text evidence="7">May play a role in resistance to osmotic downshock.</text>
</comment>
<keyword evidence="4 8" id="KW-0812">Transmembrane</keyword>
<evidence type="ECO:0000256" key="4">
    <source>
        <dbReference type="ARBA" id="ARBA00022692"/>
    </source>
</evidence>
<dbReference type="InterPro" id="IPR023408">
    <property type="entry name" value="MscS_beta-dom_sf"/>
</dbReference>
<keyword evidence="12" id="KW-1185">Reference proteome</keyword>
<gene>
    <name evidence="11" type="ORF">AKA01nite_17820</name>
</gene>
<comment type="subcellular location">
    <subcellularLocation>
        <location evidence="1">Cell membrane</location>
        <topology evidence="1">Multi-pass membrane protein</topology>
    </subcellularLocation>
</comment>
<keyword evidence="3" id="KW-1003">Cell membrane</keyword>
<protein>
    <submittedName>
        <fullName evidence="11">Mechanosensitive ion channel protein MscS</fullName>
    </submittedName>
</protein>
<dbReference type="OrthoDB" id="9809206at2"/>
<dbReference type="AlphaFoldDB" id="A0A511AVD6"/>
<dbReference type="Gene3D" id="2.30.30.60">
    <property type="match status" value="1"/>
</dbReference>
<dbReference type="PANTHER" id="PTHR30460:SF0">
    <property type="entry name" value="MODERATE CONDUCTANCE MECHANOSENSITIVE CHANNEL YBIO"/>
    <property type="match status" value="1"/>
</dbReference>
<evidence type="ECO:0000259" key="9">
    <source>
        <dbReference type="Pfam" id="PF00924"/>
    </source>
</evidence>
<dbReference type="InterPro" id="IPR006685">
    <property type="entry name" value="MscS_channel_2nd"/>
</dbReference>
<comment type="caution">
    <text evidence="11">The sequence shown here is derived from an EMBL/GenBank/DDBJ whole genome shotgun (WGS) entry which is preliminary data.</text>
</comment>
<keyword evidence="5 8" id="KW-1133">Transmembrane helix</keyword>
<evidence type="ECO:0000256" key="3">
    <source>
        <dbReference type="ARBA" id="ARBA00022475"/>
    </source>
</evidence>
<dbReference type="GO" id="GO:0005886">
    <property type="term" value="C:plasma membrane"/>
    <property type="evidence" value="ECO:0007669"/>
    <property type="project" value="UniProtKB-SubCell"/>
</dbReference>
<organism evidence="11 12">
    <name type="scientific">Alkalibacterium kapii</name>
    <dbReference type="NCBI Taxonomy" id="426704"/>
    <lineage>
        <taxon>Bacteria</taxon>
        <taxon>Bacillati</taxon>
        <taxon>Bacillota</taxon>
        <taxon>Bacilli</taxon>
        <taxon>Lactobacillales</taxon>
        <taxon>Carnobacteriaceae</taxon>
        <taxon>Alkalibacterium</taxon>
    </lineage>
</organism>
<dbReference type="Pfam" id="PF21088">
    <property type="entry name" value="MS_channel_1st"/>
    <property type="match status" value="1"/>
</dbReference>
<dbReference type="GO" id="GO:0008381">
    <property type="term" value="F:mechanosensitive monoatomic ion channel activity"/>
    <property type="evidence" value="ECO:0007669"/>
    <property type="project" value="InterPro"/>
</dbReference>
<evidence type="ECO:0000256" key="5">
    <source>
        <dbReference type="ARBA" id="ARBA00022989"/>
    </source>
</evidence>
<evidence type="ECO:0000313" key="12">
    <source>
        <dbReference type="Proteomes" id="UP000321662"/>
    </source>
</evidence>
<evidence type="ECO:0000256" key="2">
    <source>
        <dbReference type="ARBA" id="ARBA00008017"/>
    </source>
</evidence>
<evidence type="ECO:0000256" key="7">
    <source>
        <dbReference type="ARBA" id="ARBA00059688"/>
    </source>
</evidence>
<feature type="domain" description="Mechanosensitive ion channel transmembrane helices 2/3" evidence="10">
    <location>
        <begin position="86"/>
        <end position="127"/>
    </location>
</feature>
<evidence type="ECO:0000256" key="8">
    <source>
        <dbReference type="SAM" id="Phobius"/>
    </source>
</evidence>